<comment type="caution">
    <text evidence="1">The sequence shown here is derived from an EMBL/GenBank/DDBJ whole genome shotgun (WGS) entry which is preliminary data.</text>
</comment>
<gene>
    <name evidence="1" type="ORF">FNL39_10176</name>
</gene>
<evidence type="ECO:0000313" key="1">
    <source>
        <dbReference type="EMBL" id="KAF0848650.1"/>
    </source>
</evidence>
<dbReference type="Proteomes" id="UP000798951">
    <property type="component" value="Unassembled WGS sequence"/>
</dbReference>
<proteinExistence type="predicted"/>
<evidence type="ECO:0000313" key="2">
    <source>
        <dbReference type="Proteomes" id="UP000798951"/>
    </source>
</evidence>
<protein>
    <submittedName>
        <fullName evidence="1">Uncharacterized protein</fullName>
    </submittedName>
</protein>
<sequence length="66" mass="6900">MPHVVRAVIGEQLVYHINRSGTGSVSLPDRLRAAGASVFAERVRSHLQTIDVNALLDGSGSTSASA</sequence>
<name>A0ABQ6YS95_9NOCA</name>
<keyword evidence="2" id="KW-1185">Reference proteome</keyword>
<dbReference type="EMBL" id="VMSD01000001">
    <property type="protein sequence ID" value="KAF0848650.1"/>
    <property type="molecule type" value="Genomic_DNA"/>
</dbReference>
<organism evidence="1 2">
    <name type="scientific">Nocardia caishijiensis</name>
    <dbReference type="NCBI Taxonomy" id="184756"/>
    <lineage>
        <taxon>Bacteria</taxon>
        <taxon>Bacillati</taxon>
        <taxon>Actinomycetota</taxon>
        <taxon>Actinomycetes</taxon>
        <taxon>Mycobacteriales</taxon>
        <taxon>Nocardiaceae</taxon>
        <taxon>Nocardia</taxon>
    </lineage>
</organism>
<accession>A0ABQ6YS95</accession>
<reference evidence="1 2" key="1">
    <citation type="submission" date="2019-07" db="EMBL/GenBank/DDBJ databases">
        <title>Genomic Encyclopedia of Type Strains, Phase IV (KMG-IV): sequencing the most valuable type-strain genomes for metagenomic binning, comparative biology and taxonomic classification.</title>
        <authorList>
            <person name="Goeker M."/>
        </authorList>
    </citation>
    <scope>NUCLEOTIDE SEQUENCE [LARGE SCALE GENOMIC DNA]</scope>
    <source>
        <strain evidence="1 2">DSM 44831</strain>
    </source>
</reference>